<dbReference type="CDD" id="cd08071">
    <property type="entry name" value="MPN_DUF2466"/>
    <property type="match status" value="1"/>
</dbReference>
<dbReference type="InterPro" id="IPR025657">
    <property type="entry name" value="RadC_JAB"/>
</dbReference>
<dbReference type="InterPro" id="IPR020891">
    <property type="entry name" value="UPF0758_CS"/>
</dbReference>
<keyword evidence="6" id="KW-0482">Metalloprotease</keyword>
<gene>
    <name evidence="8" type="ORF">SAMN04488500_113110</name>
</gene>
<organism evidence="8 9">
    <name type="scientific">Sporomusa malonica</name>
    <dbReference type="NCBI Taxonomy" id="112901"/>
    <lineage>
        <taxon>Bacteria</taxon>
        <taxon>Bacillati</taxon>
        <taxon>Bacillota</taxon>
        <taxon>Negativicutes</taxon>
        <taxon>Selenomonadales</taxon>
        <taxon>Sporomusaceae</taxon>
        <taxon>Sporomusa</taxon>
    </lineage>
</organism>
<comment type="similarity">
    <text evidence="1">Belongs to the UPF0758 family.</text>
</comment>
<evidence type="ECO:0000256" key="2">
    <source>
        <dbReference type="ARBA" id="ARBA00022670"/>
    </source>
</evidence>
<dbReference type="PANTHER" id="PTHR30471">
    <property type="entry name" value="DNA REPAIR PROTEIN RADC"/>
    <property type="match status" value="1"/>
</dbReference>
<dbReference type="PANTHER" id="PTHR30471:SF3">
    <property type="entry name" value="UPF0758 PROTEIN YEES-RELATED"/>
    <property type="match status" value="1"/>
</dbReference>
<dbReference type="STRING" id="112901.SAMN04488500_113110"/>
<evidence type="ECO:0000256" key="4">
    <source>
        <dbReference type="ARBA" id="ARBA00022801"/>
    </source>
</evidence>
<dbReference type="GO" id="GO:0046872">
    <property type="term" value="F:metal ion binding"/>
    <property type="evidence" value="ECO:0007669"/>
    <property type="project" value="UniProtKB-KW"/>
</dbReference>
<dbReference type="RefSeq" id="WP_084576793.1">
    <property type="nucleotide sequence ID" value="NZ_CP155572.1"/>
</dbReference>
<dbReference type="Pfam" id="PF04002">
    <property type="entry name" value="RadC"/>
    <property type="match status" value="1"/>
</dbReference>
<evidence type="ECO:0000256" key="3">
    <source>
        <dbReference type="ARBA" id="ARBA00022723"/>
    </source>
</evidence>
<evidence type="ECO:0000256" key="6">
    <source>
        <dbReference type="ARBA" id="ARBA00023049"/>
    </source>
</evidence>
<reference evidence="8 9" key="1">
    <citation type="submission" date="2017-04" db="EMBL/GenBank/DDBJ databases">
        <authorList>
            <person name="Afonso C.L."/>
            <person name="Miller P.J."/>
            <person name="Scott M.A."/>
            <person name="Spackman E."/>
            <person name="Goraichik I."/>
            <person name="Dimitrov K.M."/>
            <person name="Suarez D.L."/>
            <person name="Swayne D.E."/>
        </authorList>
    </citation>
    <scope>NUCLEOTIDE SEQUENCE [LARGE SCALE GENOMIC DNA]</scope>
    <source>
        <strain evidence="8 9">DSM 5090</strain>
    </source>
</reference>
<dbReference type="Proteomes" id="UP000192738">
    <property type="component" value="Unassembled WGS sequence"/>
</dbReference>
<accession>A0A1W2D4M1</accession>
<dbReference type="OrthoDB" id="9804482at2"/>
<sequence>MNGECTKRHYIPQVAVRLVREGSIITSEPKIIRQPSNTIPLLEKIFEGLIVEQFVAILLNTKNHVLAVSIVSSGNVNSSIVRPAELFRIALLQGGTTTSVILAHNHPSGDPSPSQEDISLTKRLVEAGKLLDISVLDHIIYSDSSYVSFKEKGIL</sequence>
<dbReference type="PROSITE" id="PS01302">
    <property type="entry name" value="UPF0758"/>
    <property type="match status" value="1"/>
</dbReference>
<dbReference type="AlphaFoldDB" id="A0A1W2D4M1"/>
<dbReference type="Gene3D" id="3.40.140.10">
    <property type="entry name" value="Cytidine Deaminase, domain 2"/>
    <property type="match status" value="1"/>
</dbReference>
<dbReference type="EMBL" id="FWXI01000013">
    <property type="protein sequence ID" value="SMC92391.1"/>
    <property type="molecule type" value="Genomic_DNA"/>
</dbReference>
<name>A0A1W2D4M1_9FIRM</name>
<keyword evidence="9" id="KW-1185">Reference proteome</keyword>
<dbReference type="InterPro" id="IPR037518">
    <property type="entry name" value="MPN"/>
</dbReference>
<proteinExistence type="inferred from homology"/>
<dbReference type="InterPro" id="IPR001405">
    <property type="entry name" value="UPF0758"/>
</dbReference>
<evidence type="ECO:0000313" key="9">
    <source>
        <dbReference type="Proteomes" id="UP000192738"/>
    </source>
</evidence>
<dbReference type="PROSITE" id="PS50249">
    <property type="entry name" value="MPN"/>
    <property type="match status" value="1"/>
</dbReference>
<keyword evidence="2" id="KW-0645">Protease</keyword>
<dbReference type="GO" id="GO:0008237">
    <property type="term" value="F:metallopeptidase activity"/>
    <property type="evidence" value="ECO:0007669"/>
    <property type="project" value="UniProtKB-KW"/>
</dbReference>
<evidence type="ECO:0000259" key="7">
    <source>
        <dbReference type="PROSITE" id="PS50249"/>
    </source>
</evidence>
<evidence type="ECO:0000256" key="1">
    <source>
        <dbReference type="ARBA" id="ARBA00010243"/>
    </source>
</evidence>
<dbReference type="GO" id="GO:0006508">
    <property type="term" value="P:proteolysis"/>
    <property type="evidence" value="ECO:0007669"/>
    <property type="project" value="UniProtKB-KW"/>
</dbReference>
<evidence type="ECO:0000256" key="5">
    <source>
        <dbReference type="ARBA" id="ARBA00022833"/>
    </source>
</evidence>
<keyword evidence="4" id="KW-0378">Hydrolase</keyword>
<evidence type="ECO:0000313" key="8">
    <source>
        <dbReference type="EMBL" id="SMC92391.1"/>
    </source>
</evidence>
<keyword evidence="5" id="KW-0862">Zinc</keyword>
<feature type="domain" description="MPN" evidence="7">
    <location>
        <begin position="31"/>
        <end position="155"/>
    </location>
</feature>
<keyword evidence="3" id="KW-0479">Metal-binding</keyword>
<protein>
    <submittedName>
        <fullName evidence="8">DNA repair protein radc</fullName>
    </submittedName>
</protein>